<dbReference type="HOGENOM" id="CLU_091699_1_0_6"/>
<sequence>MPYFCCNQVQALEKTFKAIQLQRMQGIPIVNPALQVEAINFQVWEKYCVGILITPWFMNLLVLPDSTEQLHYSPKSDEKITYHFPSGEYEFLVCYEESLGIYHSCSLFSPMFDFTTQEIAKQTAQQVLMLLMQPVELMEKKGISRRDLLRGKARE</sequence>
<dbReference type="InterPro" id="IPR023994">
    <property type="entry name" value="NiFe-hyd_HybE"/>
</dbReference>
<dbReference type="InterPro" id="IPR038530">
    <property type="entry name" value="NiFe-hyd_HybE_sf"/>
</dbReference>
<proteinExistence type="inferred from homology"/>
<reference evidence="2 3" key="1">
    <citation type="submission" date="2011-11" db="EMBL/GenBank/DDBJ databases">
        <title>Improved High-Quality Draft sequence of Beggiatoa alba B18lD.</title>
        <authorList>
            <consortium name="US DOE Joint Genome Institute"/>
            <person name="Lucas S."/>
            <person name="Han J."/>
            <person name="Lapidus A."/>
            <person name="Cheng J.-F."/>
            <person name="Goodwin L."/>
            <person name="Pitluck S."/>
            <person name="Peters L."/>
            <person name="Mikhailova N."/>
            <person name="Held B."/>
            <person name="Detter J.C."/>
            <person name="Han C."/>
            <person name="Tapia R."/>
            <person name="Land M."/>
            <person name="Hauser L."/>
            <person name="Kyrpides N."/>
            <person name="Ivanova N."/>
            <person name="Pagani I."/>
            <person name="Samuel K."/>
            <person name="Teske A."/>
            <person name="Mueller J."/>
            <person name="Woyke T."/>
        </authorList>
    </citation>
    <scope>NUCLEOTIDE SEQUENCE [LARGE SCALE GENOMIC DNA]</scope>
    <source>
        <strain evidence="2 3">B18LD</strain>
    </source>
</reference>
<name>I3CK92_9GAMM</name>
<dbReference type="STRING" id="395493.BegalDRAFT_3214"/>
<dbReference type="eggNOG" id="COG1773">
    <property type="taxonomic scope" value="Bacteria"/>
</dbReference>
<gene>
    <name evidence="2" type="ORF">BegalDRAFT_3214</name>
</gene>
<dbReference type="NCBIfam" id="TIGR03993">
    <property type="entry name" value="hydrog_HybE"/>
    <property type="match status" value="1"/>
</dbReference>
<dbReference type="EMBL" id="JH600070">
    <property type="protein sequence ID" value="EIJ44035.1"/>
    <property type="molecule type" value="Genomic_DNA"/>
</dbReference>
<evidence type="ECO:0000313" key="2">
    <source>
        <dbReference type="EMBL" id="EIJ44035.1"/>
    </source>
</evidence>
<dbReference type="RefSeq" id="WP_002691742.1">
    <property type="nucleotide sequence ID" value="NZ_JH600070.1"/>
</dbReference>
<dbReference type="Proteomes" id="UP000005744">
    <property type="component" value="Unassembled WGS sequence"/>
</dbReference>
<dbReference type="Gene3D" id="3.30.1460.40">
    <property type="entry name" value="[NiFe]-hydrogenase assembly chaperone, HybE"/>
    <property type="match status" value="1"/>
</dbReference>
<organism evidence="2 3">
    <name type="scientific">Beggiatoa alba B18LD</name>
    <dbReference type="NCBI Taxonomy" id="395493"/>
    <lineage>
        <taxon>Bacteria</taxon>
        <taxon>Pseudomonadati</taxon>
        <taxon>Pseudomonadota</taxon>
        <taxon>Gammaproteobacteria</taxon>
        <taxon>Thiotrichales</taxon>
        <taxon>Thiotrichaceae</taxon>
        <taxon>Beggiatoa</taxon>
    </lineage>
</organism>
<dbReference type="AlphaFoldDB" id="I3CK92"/>
<dbReference type="OrthoDB" id="7060130at2"/>
<keyword evidence="3" id="KW-1185">Reference proteome</keyword>
<dbReference type="Pfam" id="PF11939">
    <property type="entry name" value="NiFe-hyd_HybE"/>
    <property type="match status" value="1"/>
</dbReference>
<evidence type="ECO:0000313" key="3">
    <source>
        <dbReference type="Proteomes" id="UP000005744"/>
    </source>
</evidence>
<evidence type="ECO:0000256" key="1">
    <source>
        <dbReference type="ARBA" id="ARBA00006532"/>
    </source>
</evidence>
<accession>I3CK92</accession>
<protein>
    <submittedName>
        <fullName evidence="2">(NiFe) hydrogenase assembly chaperone, HybE family</fullName>
    </submittedName>
</protein>
<comment type="similarity">
    <text evidence="1">Belongs to the HupJ family.</text>
</comment>